<gene>
    <name evidence="5" type="primary">msrA</name>
    <name evidence="7" type="ORF">EDD58_103131</name>
</gene>
<dbReference type="EMBL" id="SMAG01000003">
    <property type="protein sequence ID" value="TCS94714.1"/>
    <property type="molecule type" value="Genomic_DNA"/>
</dbReference>
<dbReference type="InterPro" id="IPR002569">
    <property type="entry name" value="Met_Sox_Rdtase_MsrA_dom"/>
</dbReference>
<protein>
    <recommendedName>
        <fullName evidence="5">Peptide methionine sulfoxide reductase MsrA</fullName>
        <shortName evidence="5">Protein-methionine-S-oxide reductase</shortName>
        <ecNumber evidence="5">1.8.4.11</ecNumber>
    </recommendedName>
    <alternativeName>
        <fullName evidence="5">Peptide-methionine (S)-S-oxide reductase</fullName>
        <shortName evidence="5">Peptide Met(O) reductase</shortName>
    </alternativeName>
</protein>
<comment type="function">
    <text evidence="5">Has an important function as a repair enzyme for proteins that have been inactivated by oxidation. Catalyzes the reversible oxidation-reduction of methionine sulfoxide in proteins to methionine.</text>
</comment>
<organism evidence="7 8">
    <name type="scientific">Hazenella coriacea</name>
    <dbReference type="NCBI Taxonomy" id="1179467"/>
    <lineage>
        <taxon>Bacteria</taxon>
        <taxon>Bacillati</taxon>
        <taxon>Bacillota</taxon>
        <taxon>Bacilli</taxon>
        <taxon>Bacillales</taxon>
        <taxon>Thermoactinomycetaceae</taxon>
        <taxon>Hazenella</taxon>
    </lineage>
</organism>
<dbReference type="PANTHER" id="PTHR43774">
    <property type="entry name" value="PEPTIDE METHIONINE SULFOXIDE REDUCTASE"/>
    <property type="match status" value="1"/>
</dbReference>
<sequence>MALATFGAGCFWGVEETFRQILGVKETSVGYMGGETEQPTYEEVCTDQTGHAEVVHLEYDPTVISYEDLLKVFWENHNPTTLNRQGPDVGTQYRSVIFYHTEEQKEIAEISLKQLDQSGRWKNPIVTQIVPVAAFYRAEEYHQRYLQKRGFNSCHM</sequence>
<evidence type="ECO:0000313" key="8">
    <source>
        <dbReference type="Proteomes" id="UP000294937"/>
    </source>
</evidence>
<dbReference type="PANTHER" id="PTHR43774:SF1">
    <property type="entry name" value="PEPTIDE METHIONINE SULFOXIDE REDUCTASE MSRA 2"/>
    <property type="match status" value="1"/>
</dbReference>
<comment type="similarity">
    <text evidence="1 5">Belongs to the MsrA Met sulfoxide reductase family.</text>
</comment>
<dbReference type="NCBIfam" id="TIGR00401">
    <property type="entry name" value="msrA"/>
    <property type="match status" value="1"/>
</dbReference>
<comment type="catalytic activity">
    <reaction evidence="4 5">
        <text>[thioredoxin]-disulfide + L-methionine + H2O = L-methionine (S)-S-oxide + [thioredoxin]-dithiol</text>
        <dbReference type="Rhea" id="RHEA:19993"/>
        <dbReference type="Rhea" id="RHEA-COMP:10698"/>
        <dbReference type="Rhea" id="RHEA-COMP:10700"/>
        <dbReference type="ChEBI" id="CHEBI:15377"/>
        <dbReference type="ChEBI" id="CHEBI:29950"/>
        <dbReference type="ChEBI" id="CHEBI:50058"/>
        <dbReference type="ChEBI" id="CHEBI:57844"/>
        <dbReference type="ChEBI" id="CHEBI:58772"/>
        <dbReference type="EC" id="1.8.4.11"/>
    </reaction>
</comment>
<dbReference type="GO" id="GO:0033744">
    <property type="term" value="F:L-methionine:thioredoxin-disulfide S-oxidoreductase activity"/>
    <property type="evidence" value="ECO:0007669"/>
    <property type="project" value="RHEA"/>
</dbReference>
<dbReference type="InterPro" id="IPR036509">
    <property type="entry name" value="Met_Sox_Rdtase_MsrA_sf"/>
</dbReference>
<accession>A0A4R3L924</accession>
<evidence type="ECO:0000313" key="7">
    <source>
        <dbReference type="EMBL" id="TCS94714.1"/>
    </source>
</evidence>
<dbReference type="EC" id="1.8.4.11" evidence="5"/>
<evidence type="ECO:0000256" key="4">
    <source>
        <dbReference type="ARBA" id="ARBA00048782"/>
    </source>
</evidence>
<feature type="domain" description="Peptide methionine sulphoxide reductase MsrA" evidence="6">
    <location>
        <begin position="4"/>
        <end position="155"/>
    </location>
</feature>
<dbReference type="AlphaFoldDB" id="A0A4R3L924"/>
<evidence type="ECO:0000256" key="1">
    <source>
        <dbReference type="ARBA" id="ARBA00005591"/>
    </source>
</evidence>
<dbReference type="Gene3D" id="3.30.1060.10">
    <property type="entry name" value="Peptide methionine sulphoxide reductase MsrA"/>
    <property type="match status" value="1"/>
</dbReference>
<dbReference type="Proteomes" id="UP000294937">
    <property type="component" value="Unassembled WGS sequence"/>
</dbReference>
<keyword evidence="8" id="KW-1185">Reference proteome</keyword>
<dbReference type="Pfam" id="PF01625">
    <property type="entry name" value="PMSR"/>
    <property type="match status" value="1"/>
</dbReference>
<dbReference type="OrthoDB" id="4174719at2"/>
<comment type="catalytic activity">
    <reaction evidence="3 5">
        <text>L-methionyl-[protein] + [thioredoxin]-disulfide + H2O = L-methionyl-(S)-S-oxide-[protein] + [thioredoxin]-dithiol</text>
        <dbReference type="Rhea" id="RHEA:14217"/>
        <dbReference type="Rhea" id="RHEA-COMP:10698"/>
        <dbReference type="Rhea" id="RHEA-COMP:10700"/>
        <dbReference type="Rhea" id="RHEA-COMP:12313"/>
        <dbReference type="Rhea" id="RHEA-COMP:12315"/>
        <dbReference type="ChEBI" id="CHEBI:15377"/>
        <dbReference type="ChEBI" id="CHEBI:16044"/>
        <dbReference type="ChEBI" id="CHEBI:29950"/>
        <dbReference type="ChEBI" id="CHEBI:44120"/>
        <dbReference type="ChEBI" id="CHEBI:50058"/>
        <dbReference type="EC" id="1.8.4.11"/>
    </reaction>
</comment>
<comment type="caution">
    <text evidence="7">The sequence shown here is derived from an EMBL/GenBank/DDBJ whole genome shotgun (WGS) entry which is preliminary data.</text>
</comment>
<proteinExistence type="inferred from homology"/>
<evidence type="ECO:0000256" key="5">
    <source>
        <dbReference type="HAMAP-Rule" id="MF_01401"/>
    </source>
</evidence>
<name>A0A4R3L924_9BACL</name>
<keyword evidence="2 5" id="KW-0560">Oxidoreductase</keyword>
<reference evidence="7 8" key="1">
    <citation type="submission" date="2019-03" db="EMBL/GenBank/DDBJ databases">
        <title>Genomic Encyclopedia of Type Strains, Phase IV (KMG-IV): sequencing the most valuable type-strain genomes for metagenomic binning, comparative biology and taxonomic classification.</title>
        <authorList>
            <person name="Goeker M."/>
        </authorList>
    </citation>
    <scope>NUCLEOTIDE SEQUENCE [LARGE SCALE GENOMIC DNA]</scope>
    <source>
        <strain evidence="7 8">DSM 45707</strain>
    </source>
</reference>
<evidence type="ECO:0000256" key="3">
    <source>
        <dbReference type="ARBA" id="ARBA00047806"/>
    </source>
</evidence>
<evidence type="ECO:0000259" key="6">
    <source>
        <dbReference type="Pfam" id="PF01625"/>
    </source>
</evidence>
<dbReference type="GO" id="GO:0008113">
    <property type="term" value="F:peptide-methionine (S)-S-oxide reductase activity"/>
    <property type="evidence" value="ECO:0007669"/>
    <property type="project" value="UniProtKB-UniRule"/>
</dbReference>
<dbReference type="HAMAP" id="MF_01401">
    <property type="entry name" value="MsrA"/>
    <property type="match status" value="1"/>
</dbReference>
<evidence type="ECO:0000256" key="2">
    <source>
        <dbReference type="ARBA" id="ARBA00023002"/>
    </source>
</evidence>
<feature type="active site" evidence="5">
    <location>
        <position position="10"/>
    </location>
</feature>
<dbReference type="RefSeq" id="WP_131924105.1">
    <property type="nucleotide sequence ID" value="NZ_SMAG01000003.1"/>
</dbReference>
<dbReference type="SUPFAM" id="SSF55068">
    <property type="entry name" value="Peptide methionine sulfoxide reductase"/>
    <property type="match status" value="1"/>
</dbReference>